<dbReference type="CDD" id="cd04458">
    <property type="entry name" value="CSP_CDS"/>
    <property type="match status" value="1"/>
</dbReference>
<feature type="region of interest" description="Disordered" evidence="1">
    <location>
        <begin position="1"/>
        <end position="81"/>
    </location>
</feature>
<feature type="compositionally biased region" description="Basic and acidic residues" evidence="1">
    <location>
        <begin position="67"/>
        <end position="81"/>
    </location>
</feature>
<sequence>MGRSNETFNKKEKEKKRLKKHQEKKEKAEDRKANSDKGKGLEDMMAYIDADGNITSTPPDGVPRKQVSLEDVRISTPKQIDEPEDAVKTGIISFYNTSKGFGFIAEDKSRENIFFHVNNLTFQAKEGNKVTFSTEKGPKGLVALNIEMAK</sequence>
<dbReference type="SMART" id="SM00357">
    <property type="entry name" value="CSP"/>
    <property type="match status" value="1"/>
</dbReference>
<reference evidence="4" key="1">
    <citation type="journal article" date="2019" name="Int. J. Syst. Evol. Microbiol.">
        <title>The Global Catalogue of Microorganisms (GCM) 10K type strain sequencing project: providing services to taxonomists for standard genome sequencing and annotation.</title>
        <authorList>
            <consortium name="The Broad Institute Genomics Platform"/>
            <consortium name="The Broad Institute Genome Sequencing Center for Infectious Disease"/>
            <person name="Wu L."/>
            <person name="Ma J."/>
        </authorList>
    </citation>
    <scope>NUCLEOTIDE SEQUENCE [LARGE SCALE GENOMIC DNA]</scope>
    <source>
        <strain evidence="4">KCTC 52232</strain>
    </source>
</reference>
<dbReference type="EMBL" id="JBHUON010000012">
    <property type="protein sequence ID" value="MFD2865281.1"/>
    <property type="molecule type" value="Genomic_DNA"/>
</dbReference>
<dbReference type="Proteomes" id="UP001597601">
    <property type="component" value="Unassembled WGS sequence"/>
</dbReference>
<feature type="compositionally biased region" description="Basic and acidic residues" evidence="1">
    <location>
        <begin position="23"/>
        <end position="42"/>
    </location>
</feature>
<accession>A0ABW5XQP0</accession>
<dbReference type="Pfam" id="PF00313">
    <property type="entry name" value="CSD"/>
    <property type="match status" value="1"/>
</dbReference>
<evidence type="ECO:0000313" key="4">
    <source>
        <dbReference type="Proteomes" id="UP001597601"/>
    </source>
</evidence>
<evidence type="ECO:0000256" key="1">
    <source>
        <dbReference type="SAM" id="MobiDB-lite"/>
    </source>
</evidence>
<dbReference type="InterPro" id="IPR012340">
    <property type="entry name" value="NA-bd_OB-fold"/>
</dbReference>
<dbReference type="Gene3D" id="2.40.50.140">
    <property type="entry name" value="Nucleic acid-binding proteins"/>
    <property type="match status" value="1"/>
</dbReference>
<dbReference type="SUPFAM" id="SSF50249">
    <property type="entry name" value="Nucleic acid-binding proteins"/>
    <property type="match status" value="1"/>
</dbReference>
<organism evidence="3 4">
    <name type="scientific">Mucilaginibacter antarcticus</name>
    <dbReference type="NCBI Taxonomy" id="1855725"/>
    <lineage>
        <taxon>Bacteria</taxon>
        <taxon>Pseudomonadati</taxon>
        <taxon>Bacteroidota</taxon>
        <taxon>Sphingobacteriia</taxon>
        <taxon>Sphingobacteriales</taxon>
        <taxon>Sphingobacteriaceae</taxon>
        <taxon>Mucilaginibacter</taxon>
    </lineage>
</organism>
<dbReference type="RefSeq" id="WP_377127331.1">
    <property type="nucleotide sequence ID" value="NZ_JBHUHN010000001.1"/>
</dbReference>
<evidence type="ECO:0000259" key="2">
    <source>
        <dbReference type="PROSITE" id="PS51857"/>
    </source>
</evidence>
<evidence type="ECO:0000313" key="3">
    <source>
        <dbReference type="EMBL" id="MFD2865281.1"/>
    </source>
</evidence>
<feature type="domain" description="CSD" evidence="2">
    <location>
        <begin position="87"/>
        <end position="148"/>
    </location>
</feature>
<dbReference type="InterPro" id="IPR011129">
    <property type="entry name" value="CSD"/>
</dbReference>
<dbReference type="InterPro" id="IPR002059">
    <property type="entry name" value="CSP_DNA-bd"/>
</dbReference>
<proteinExistence type="predicted"/>
<comment type="caution">
    <text evidence="3">The sequence shown here is derived from an EMBL/GenBank/DDBJ whole genome shotgun (WGS) entry which is preliminary data.</text>
</comment>
<feature type="compositionally biased region" description="Basic residues" evidence="1">
    <location>
        <begin position="13"/>
        <end position="22"/>
    </location>
</feature>
<protein>
    <submittedName>
        <fullName evidence="3">Cold-shock protein</fullName>
    </submittedName>
</protein>
<keyword evidence="4" id="KW-1185">Reference proteome</keyword>
<name>A0ABW5XQP0_9SPHI</name>
<dbReference type="PROSITE" id="PS51857">
    <property type="entry name" value="CSD_2"/>
    <property type="match status" value="1"/>
</dbReference>
<gene>
    <name evidence="3" type="ORF">ACFSYC_11340</name>
</gene>